<sequence>CQRDGRMGWHWRNWARPAREWWPWMETRRTPLSQRPSRKPSLTVTSSALLLSRTWWELPSAAPPVTELLLLPAHSLLSCPEPMTRSVWEPSPSPMSTWWAPTVGSLLGKMVPLRWPWRTWPCSVPSQRALCFTPVMRCPRKGLLSCPLTQKLVLQ</sequence>
<accession>Q4TIK7</accession>
<proteinExistence type="predicted"/>
<feature type="non-terminal residue" evidence="1">
    <location>
        <position position="155"/>
    </location>
</feature>
<name>Q4TIK7_TETNG</name>
<reference evidence="1" key="2">
    <citation type="submission" date="2004-02" db="EMBL/GenBank/DDBJ databases">
        <authorList>
            <consortium name="Genoscope"/>
            <consortium name="Whitehead Institute Centre for Genome Research"/>
        </authorList>
    </citation>
    <scope>NUCLEOTIDE SEQUENCE</scope>
</reference>
<reference evidence="1" key="1">
    <citation type="journal article" date="2004" name="Nature">
        <title>Genome duplication in the teleost fish Tetraodon nigroviridis reveals the early vertebrate proto-karyotype.</title>
        <authorList>
            <person name="Jaillon O."/>
            <person name="Aury J.-M."/>
            <person name="Brunet F."/>
            <person name="Petit J.-L."/>
            <person name="Stange-Thomann N."/>
            <person name="Mauceli E."/>
            <person name="Bouneau L."/>
            <person name="Fischer C."/>
            <person name="Ozouf-Costaz C."/>
            <person name="Bernot A."/>
            <person name="Nicaud S."/>
            <person name="Jaffe D."/>
            <person name="Fisher S."/>
            <person name="Lutfalla G."/>
            <person name="Dossat C."/>
            <person name="Segurens B."/>
            <person name="Dasilva C."/>
            <person name="Salanoubat M."/>
            <person name="Levy M."/>
            <person name="Boudet N."/>
            <person name="Castellano S."/>
            <person name="Anthouard V."/>
            <person name="Jubin C."/>
            <person name="Castelli V."/>
            <person name="Katinka M."/>
            <person name="Vacherie B."/>
            <person name="Biemont C."/>
            <person name="Skalli Z."/>
            <person name="Cattolico L."/>
            <person name="Poulain J."/>
            <person name="De Berardinis V."/>
            <person name="Cruaud C."/>
            <person name="Duprat S."/>
            <person name="Brottier P."/>
            <person name="Coutanceau J.-P."/>
            <person name="Gouzy J."/>
            <person name="Parra G."/>
            <person name="Lardier G."/>
            <person name="Chapple C."/>
            <person name="McKernan K.J."/>
            <person name="McEwan P."/>
            <person name="Bosak S."/>
            <person name="Kellis M."/>
            <person name="Volff J.-N."/>
            <person name="Guigo R."/>
            <person name="Zody M.C."/>
            <person name="Mesirov J."/>
            <person name="Lindblad-Toh K."/>
            <person name="Birren B."/>
            <person name="Nusbaum C."/>
            <person name="Kahn D."/>
            <person name="Robinson-Rechavi M."/>
            <person name="Laudet V."/>
            <person name="Schachter V."/>
            <person name="Quetier F."/>
            <person name="Saurin W."/>
            <person name="Scarpelli C."/>
            <person name="Wincker P."/>
            <person name="Lander E.S."/>
            <person name="Weissenbach J."/>
            <person name="Roest Crollius H."/>
        </authorList>
    </citation>
    <scope>NUCLEOTIDE SEQUENCE [LARGE SCALE GENOMIC DNA]</scope>
</reference>
<evidence type="ECO:0000313" key="1">
    <source>
        <dbReference type="EMBL" id="CAF87275.1"/>
    </source>
</evidence>
<gene>
    <name evidence="1" type="ORF">GSTENG00037568001</name>
</gene>
<organism evidence="1">
    <name type="scientific">Tetraodon nigroviridis</name>
    <name type="common">Spotted green pufferfish</name>
    <name type="synonym">Chelonodon nigroviridis</name>
    <dbReference type="NCBI Taxonomy" id="99883"/>
    <lineage>
        <taxon>Eukaryota</taxon>
        <taxon>Metazoa</taxon>
        <taxon>Chordata</taxon>
        <taxon>Craniata</taxon>
        <taxon>Vertebrata</taxon>
        <taxon>Euteleostomi</taxon>
        <taxon>Actinopterygii</taxon>
        <taxon>Neopterygii</taxon>
        <taxon>Teleostei</taxon>
        <taxon>Neoteleostei</taxon>
        <taxon>Acanthomorphata</taxon>
        <taxon>Eupercaria</taxon>
        <taxon>Tetraodontiformes</taxon>
        <taxon>Tetradontoidea</taxon>
        <taxon>Tetraodontidae</taxon>
        <taxon>Tetraodon</taxon>
    </lineage>
</organism>
<protein>
    <submittedName>
        <fullName evidence="1">(spotted green pufferfish) hypothetical protein</fullName>
    </submittedName>
</protein>
<dbReference type="KEGG" id="tng:GSTEN00037568G001"/>
<dbReference type="AlphaFoldDB" id="Q4TIK7"/>
<comment type="caution">
    <text evidence="1">The sequence shown here is derived from an EMBL/GenBank/DDBJ whole genome shotgun (WGS) entry which is preliminary data.</text>
</comment>
<dbReference type="EMBL" id="CAAE01002020">
    <property type="protein sequence ID" value="CAF87275.1"/>
    <property type="molecule type" value="Genomic_DNA"/>
</dbReference>